<feature type="domain" description="Peptidase C39-like" evidence="1">
    <location>
        <begin position="51"/>
        <end position="161"/>
    </location>
</feature>
<dbReference type="Proteomes" id="UP000265955">
    <property type="component" value="Unassembled WGS sequence"/>
</dbReference>
<comment type="caution">
    <text evidence="2">The sequence shown here is derived from an EMBL/GenBank/DDBJ whole genome shotgun (WGS) entry which is preliminary data.</text>
</comment>
<dbReference type="NCBIfam" id="NF033920">
    <property type="entry name" value="C39_PA2778_fam"/>
    <property type="match status" value="1"/>
</dbReference>
<dbReference type="Gene3D" id="1.25.40.10">
    <property type="entry name" value="Tetratricopeptide repeat domain"/>
    <property type="match status" value="1"/>
</dbReference>
<dbReference type="SUPFAM" id="SSF48452">
    <property type="entry name" value="TPR-like"/>
    <property type="match status" value="1"/>
</dbReference>
<proteinExistence type="predicted"/>
<dbReference type="Pfam" id="PF13432">
    <property type="entry name" value="TPR_16"/>
    <property type="match status" value="1"/>
</dbReference>
<dbReference type="Gene3D" id="3.90.70.10">
    <property type="entry name" value="Cysteine proteinases"/>
    <property type="match status" value="1"/>
</dbReference>
<dbReference type="InterPro" id="IPR011990">
    <property type="entry name" value="TPR-like_helical_dom_sf"/>
</dbReference>
<protein>
    <submittedName>
        <fullName evidence="2">Peptidase C39 family protein</fullName>
    </submittedName>
</protein>
<dbReference type="Pfam" id="PF13529">
    <property type="entry name" value="Peptidase_C39_2"/>
    <property type="match status" value="1"/>
</dbReference>
<keyword evidence="3" id="KW-1185">Reference proteome</keyword>
<dbReference type="AlphaFoldDB" id="A0A3A3FKH1"/>
<evidence type="ECO:0000313" key="3">
    <source>
        <dbReference type="Proteomes" id="UP000265955"/>
    </source>
</evidence>
<dbReference type="InterPro" id="IPR039564">
    <property type="entry name" value="Peptidase_C39-like"/>
</dbReference>
<dbReference type="InterPro" id="IPR039563">
    <property type="entry name" value="Peptidase_C39_single_dom"/>
</dbReference>
<reference evidence="3" key="1">
    <citation type="submission" date="2018-09" db="EMBL/GenBank/DDBJ databases">
        <authorList>
            <person name="Zhu H."/>
        </authorList>
    </citation>
    <scope>NUCLEOTIDE SEQUENCE [LARGE SCALE GENOMIC DNA]</scope>
    <source>
        <strain evidence="3">K1R23-30</strain>
    </source>
</reference>
<dbReference type="CDD" id="cd02549">
    <property type="entry name" value="Peptidase_C39A"/>
    <property type="match status" value="1"/>
</dbReference>
<dbReference type="PROSITE" id="PS51257">
    <property type="entry name" value="PROKAR_LIPOPROTEIN"/>
    <property type="match status" value="1"/>
</dbReference>
<dbReference type="EMBL" id="QYUO01000003">
    <property type="protein sequence ID" value="RJF91992.1"/>
    <property type="molecule type" value="Genomic_DNA"/>
</dbReference>
<dbReference type="InterPro" id="IPR019734">
    <property type="entry name" value="TPR_rpt"/>
</dbReference>
<organism evidence="2 3">
    <name type="scientific">Noviherbaspirillum saxi</name>
    <dbReference type="NCBI Taxonomy" id="2320863"/>
    <lineage>
        <taxon>Bacteria</taxon>
        <taxon>Pseudomonadati</taxon>
        <taxon>Pseudomonadota</taxon>
        <taxon>Betaproteobacteria</taxon>
        <taxon>Burkholderiales</taxon>
        <taxon>Oxalobacteraceae</taxon>
        <taxon>Noviherbaspirillum</taxon>
    </lineage>
</organism>
<name>A0A3A3FKH1_9BURK</name>
<evidence type="ECO:0000259" key="1">
    <source>
        <dbReference type="Pfam" id="PF13529"/>
    </source>
</evidence>
<sequence>MRPGSFRWRESMRMAVLSAVVLALVGCATPQVSTLQQSWPDSLLPAAMIGSVPFYPQSDYQCGPAALAMVASAAGVPVLPEQLVDQVYLPARQGSLQLEMLATGRRLALVSHRIKPDTETLLREVAAGHPVIVLQNLSFQFAPLWHYAVVIGFDRDRNTIVLHSGRTERMEMSLYTFERTWQRADRWAMLAMPPDRLPATAEADGYARSIAVLERSSARAAHTAYNTALKRWPADPILQLGAGNSAYTLGKITEATQAYQTLVKSHPGFADGWNNLAQVLFDQGQHREAMAAISKAVALGGPRLATYLTLQQQIKAKL</sequence>
<dbReference type="SMART" id="SM00028">
    <property type="entry name" value="TPR"/>
    <property type="match status" value="2"/>
</dbReference>
<evidence type="ECO:0000313" key="2">
    <source>
        <dbReference type="EMBL" id="RJF91992.1"/>
    </source>
</evidence>
<accession>A0A3A3FKH1</accession>
<gene>
    <name evidence="2" type="ORF">D3871_25355</name>
</gene>